<evidence type="ECO:0000313" key="5">
    <source>
        <dbReference type="EMBL" id="MER2490625.1"/>
    </source>
</evidence>
<accession>A0ABV1RCZ9</accession>
<dbReference type="PANTHER" id="PTHR43780">
    <property type="entry name" value="1-AMINOCYCLOPROPANE-1-CARBOXYLATE DEAMINASE-RELATED"/>
    <property type="match status" value="1"/>
</dbReference>
<comment type="similarity">
    <text evidence="2">Belongs to the ACC deaminase/D-cysteine desulfhydrase family.</text>
</comment>
<dbReference type="RefSeq" id="WP_143870977.1">
    <property type="nucleotide sequence ID" value="NZ_CP041660.1"/>
</dbReference>
<reference evidence="5 6" key="1">
    <citation type="submission" date="2024-06" db="EMBL/GenBank/DDBJ databases">
        <authorList>
            <person name="Chen R.Y."/>
        </authorList>
    </citation>
    <scope>NUCLEOTIDE SEQUENCE [LARGE SCALE GENOMIC DNA]</scope>
    <source>
        <strain evidence="5 6">D2</strain>
    </source>
</reference>
<keyword evidence="3" id="KW-0663">Pyridoxal phosphate</keyword>
<dbReference type="Gene3D" id="3.40.50.1100">
    <property type="match status" value="2"/>
</dbReference>
<sequence length="315" mass="35635">MPLEKLVLPSPLQKLDDQRFVEKSVEVYLKRDDLIHPVISGNKWRKLKYFIAQHDSHLGVLSFGGAFSNHLVALAYACNQRGIPSVGIVRGERSSEQNSTLSYCQKLGMQLHFADRQTYKKRNQVDYWRELQAVYPNYVILPEGGRTKEALLGVGEIITEVPLEFTHIVCPVGSGTTLAGLAAKVQYHQQVIGVAALAKADYLRAEVEQLLMLQDKDKNNWQLMTDFHLGGFAKSSPDLLSYIQRFYQLHQVTLDPIYTGKMCMAFEKMLLADKFPPGSKIILLHTGGLQGWHGFKQMKRVNDDYLASINWLPAD</sequence>
<evidence type="ECO:0000256" key="1">
    <source>
        <dbReference type="ARBA" id="ARBA00001933"/>
    </source>
</evidence>
<evidence type="ECO:0000259" key="4">
    <source>
        <dbReference type="Pfam" id="PF00291"/>
    </source>
</evidence>
<protein>
    <submittedName>
        <fullName evidence="5">Pyridoxal-phosphate dependent enzyme</fullName>
    </submittedName>
</protein>
<evidence type="ECO:0000256" key="2">
    <source>
        <dbReference type="ARBA" id="ARBA00008639"/>
    </source>
</evidence>
<dbReference type="PIRSF" id="PIRSF006278">
    <property type="entry name" value="ACCD_DCysDesulf"/>
    <property type="match status" value="1"/>
</dbReference>
<organism evidence="5 6">
    <name type="scientific">Catenovulum sediminis</name>
    <dbReference type="NCBI Taxonomy" id="1740262"/>
    <lineage>
        <taxon>Bacteria</taxon>
        <taxon>Pseudomonadati</taxon>
        <taxon>Pseudomonadota</taxon>
        <taxon>Gammaproteobacteria</taxon>
        <taxon>Alteromonadales</taxon>
        <taxon>Alteromonadaceae</taxon>
        <taxon>Catenovulum</taxon>
    </lineage>
</organism>
<dbReference type="EMBL" id="JBELOE010000062">
    <property type="protein sequence ID" value="MER2490625.1"/>
    <property type="molecule type" value="Genomic_DNA"/>
</dbReference>
<comment type="caution">
    <text evidence="5">The sequence shown here is derived from an EMBL/GenBank/DDBJ whole genome shotgun (WGS) entry which is preliminary data.</text>
</comment>
<dbReference type="InterPro" id="IPR001926">
    <property type="entry name" value="TrpB-like_PALP"/>
</dbReference>
<evidence type="ECO:0000313" key="6">
    <source>
        <dbReference type="Proteomes" id="UP001467690"/>
    </source>
</evidence>
<dbReference type="PANTHER" id="PTHR43780:SF2">
    <property type="entry name" value="1-AMINOCYCLOPROPANE-1-CARBOXYLATE DEAMINASE-RELATED"/>
    <property type="match status" value="1"/>
</dbReference>
<dbReference type="Pfam" id="PF00291">
    <property type="entry name" value="PALP"/>
    <property type="match status" value="1"/>
</dbReference>
<evidence type="ECO:0000256" key="3">
    <source>
        <dbReference type="ARBA" id="ARBA00022898"/>
    </source>
</evidence>
<gene>
    <name evidence="5" type="ORF">ABS311_01835</name>
</gene>
<dbReference type="SUPFAM" id="SSF53686">
    <property type="entry name" value="Tryptophan synthase beta subunit-like PLP-dependent enzymes"/>
    <property type="match status" value="1"/>
</dbReference>
<keyword evidence="6" id="KW-1185">Reference proteome</keyword>
<proteinExistence type="inferred from homology"/>
<comment type="cofactor">
    <cofactor evidence="1">
        <name>pyridoxal 5'-phosphate</name>
        <dbReference type="ChEBI" id="CHEBI:597326"/>
    </cofactor>
</comment>
<dbReference type="Proteomes" id="UP001467690">
    <property type="component" value="Unassembled WGS sequence"/>
</dbReference>
<dbReference type="InterPro" id="IPR036052">
    <property type="entry name" value="TrpB-like_PALP_sf"/>
</dbReference>
<feature type="domain" description="Tryptophan synthase beta chain-like PALP" evidence="4">
    <location>
        <begin position="6"/>
        <end position="287"/>
    </location>
</feature>
<name>A0ABV1RCZ9_9ALTE</name>
<dbReference type="InterPro" id="IPR027278">
    <property type="entry name" value="ACCD_DCysDesulf"/>
</dbReference>